<name>A0AAV7R3C6_PLEWA</name>
<keyword evidence="3" id="KW-1185">Reference proteome</keyword>
<dbReference type="Proteomes" id="UP001066276">
    <property type="component" value="Chromosome 6"/>
</dbReference>
<evidence type="ECO:0000313" key="3">
    <source>
        <dbReference type="Proteomes" id="UP001066276"/>
    </source>
</evidence>
<reference evidence="2" key="1">
    <citation type="journal article" date="2022" name="bioRxiv">
        <title>Sequencing and chromosome-scale assembly of the giantPleurodeles waltlgenome.</title>
        <authorList>
            <person name="Brown T."/>
            <person name="Elewa A."/>
            <person name="Iarovenko S."/>
            <person name="Subramanian E."/>
            <person name="Araus A.J."/>
            <person name="Petzold A."/>
            <person name="Susuki M."/>
            <person name="Suzuki K.-i.T."/>
            <person name="Hayashi T."/>
            <person name="Toyoda A."/>
            <person name="Oliveira C."/>
            <person name="Osipova E."/>
            <person name="Leigh N.D."/>
            <person name="Simon A."/>
            <person name="Yun M.H."/>
        </authorList>
    </citation>
    <scope>NUCLEOTIDE SEQUENCE</scope>
    <source>
        <strain evidence="2">20211129_DDA</strain>
        <tissue evidence="2">Liver</tissue>
    </source>
</reference>
<sequence length="66" mass="7082">MWWAGLRWSAPGLAQLVAPRGRVARRCPGPRGSGAESSLAKREEKPTRASGRTAGFGGLELSFKED</sequence>
<dbReference type="AlphaFoldDB" id="A0AAV7R3C6"/>
<organism evidence="2 3">
    <name type="scientific">Pleurodeles waltl</name>
    <name type="common">Iberian ribbed newt</name>
    <dbReference type="NCBI Taxonomy" id="8319"/>
    <lineage>
        <taxon>Eukaryota</taxon>
        <taxon>Metazoa</taxon>
        <taxon>Chordata</taxon>
        <taxon>Craniata</taxon>
        <taxon>Vertebrata</taxon>
        <taxon>Euteleostomi</taxon>
        <taxon>Amphibia</taxon>
        <taxon>Batrachia</taxon>
        <taxon>Caudata</taxon>
        <taxon>Salamandroidea</taxon>
        <taxon>Salamandridae</taxon>
        <taxon>Pleurodelinae</taxon>
        <taxon>Pleurodeles</taxon>
    </lineage>
</organism>
<protein>
    <submittedName>
        <fullName evidence="2">Uncharacterized protein</fullName>
    </submittedName>
</protein>
<comment type="caution">
    <text evidence="2">The sequence shown here is derived from an EMBL/GenBank/DDBJ whole genome shotgun (WGS) entry which is preliminary data.</text>
</comment>
<evidence type="ECO:0000256" key="1">
    <source>
        <dbReference type="SAM" id="MobiDB-lite"/>
    </source>
</evidence>
<proteinExistence type="predicted"/>
<evidence type="ECO:0000313" key="2">
    <source>
        <dbReference type="EMBL" id="KAJ1146362.1"/>
    </source>
</evidence>
<feature type="region of interest" description="Disordered" evidence="1">
    <location>
        <begin position="23"/>
        <end position="66"/>
    </location>
</feature>
<accession>A0AAV7R3C6</accession>
<gene>
    <name evidence="2" type="ORF">NDU88_012639</name>
</gene>
<dbReference type="EMBL" id="JANPWB010000010">
    <property type="protein sequence ID" value="KAJ1146362.1"/>
    <property type="molecule type" value="Genomic_DNA"/>
</dbReference>